<evidence type="ECO:0000256" key="6">
    <source>
        <dbReference type="ARBA" id="ARBA00023015"/>
    </source>
</evidence>
<comment type="subcellular location">
    <subcellularLocation>
        <location evidence="1">Nucleus</location>
    </subcellularLocation>
</comment>
<feature type="domain" description="C2H2-type" evidence="12">
    <location>
        <begin position="784"/>
        <end position="811"/>
    </location>
</feature>
<evidence type="ECO:0000313" key="13">
    <source>
        <dbReference type="EMBL" id="KAK3599066.1"/>
    </source>
</evidence>
<evidence type="ECO:0000256" key="8">
    <source>
        <dbReference type="ARBA" id="ARBA00023163"/>
    </source>
</evidence>
<dbReference type="Gene3D" id="3.30.160.60">
    <property type="entry name" value="Classic Zinc Finger"/>
    <property type="match status" value="8"/>
</dbReference>
<dbReference type="InterPro" id="IPR013087">
    <property type="entry name" value="Znf_C2H2_type"/>
</dbReference>
<keyword evidence="14" id="KW-1185">Reference proteome</keyword>
<evidence type="ECO:0000313" key="14">
    <source>
        <dbReference type="Proteomes" id="UP001195483"/>
    </source>
</evidence>
<protein>
    <recommendedName>
        <fullName evidence="12">C2H2-type domain-containing protein</fullName>
    </recommendedName>
</protein>
<dbReference type="FunFam" id="3.30.160.60:FF:000624">
    <property type="entry name" value="zinc finger protein 697"/>
    <property type="match status" value="1"/>
</dbReference>
<feature type="domain" description="C2H2-type" evidence="12">
    <location>
        <begin position="812"/>
        <end position="840"/>
    </location>
</feature>
<dbReference type="GO" id="GO:0000978">
    <property type="term" value="F:RNA polymerase II cis-regulatory region sequence-specific DNA binding"/>
    <property type="evidence" value="ECO:0007669"/>
    <property type="project" value="TreeGrafter"/>
</dbReference>
<gene>
    <name evidence="13" type="ORF">CHS0354_024392</name>
</gene>
<reference evidence="13" key="1">
    <citation type="journal article" date="2021" name="Genome Biol. Evol.">
        <title>A High-Quality Reference Genome for a Parasitic Bivalve with Doubly Uniparental Inheritance (Bivalvia: Unionida).</title>
        <authorList>
            <person name="Smith C.H."/>
        </authorList>
    </citation>
    <scope>NUCLEOTIDE SEQUENCE</scope>
    <source>
        <strain evidence="13">CHS0354</strain>
    </source>
</reference>
<feature type="compositionally biased region" description="Low complexity" evidence="11">
    <location>
        <begin position="400"/>
        <end position="410"/>
    </location>
</feature>
<evidence type="ECO:0000256" key="5">
    <source>
        <dbReference type="ARBA" id="ARBA00022833"/>
    </source>
</evidence>
<proteinExistence type="predicted"/>
<dbReference type="Pfam" id="PF00096">
    <property type="entry name" value="zf-C2H2"/>
    <property type="match status" value="5"/>
</dbReference>
<feature type="compositionally biased region" description="Polar residues" evidence="11">
    <location>
        <begin position="417"/>
        <end position="432"/>
    </location>
</feature>
<keyword evidence="8" id="KW-0804">Transcription</keyword>
<feature type="compositionally biased region" description="Low complexity" evidence="11">
    <location>
        <begin position="83"/>
        <end position="103"/>
    </location>
</feature>
<evidence type="ECO:0000259" key="12">
    <source>
        <dbReference type="PROSITE" id="PS50157"/>
    </source>
</evidence>
<dbReference type="InterPro" id="IPR036236">
    <property type="entry name" value="Znf_C2H2_sf"/>
</dbReference>
<keyword evidence="9" id="KW-0539">Nucleus</keyword>
<reference evidence="13" key="2">
    <citation type="journal article" date="2021" name="Genome Biol. Evol.">
        <title>Developing a high-quality reference genome for a parasitic bivalve with doubly uniparental inheritance (Bivalvia: Unionida).</title>
        <authorList>
            <person name="Smith C.H."/>
        </authorList>
    </citation>
    <scope>NUCLEOTIDE SEQUENCE</scope>
    <source>
        <strain evidence="13">CHS0354</strain>
        <tissue evidence="13">Mantle</tissue>
    </source>
</reference>
<feature type="domain" description="C2H2-type" evidence="12">
    <location>
        <begin position="248"/>
        <end position="276"/>
    </location>
</feature>
<keyword evidence="4 10" id="KW-0863">Zinc-finger</keyword>
<feature type="region of interest" description="Disordered" evidence="11">
    <location>
        <begin position="37"/>
        <end position="103"/>
    </location>
</feature>
<dbReference type="SMART" id="SM00355">
    <property type="entry name" value="ZnF_C2H2"/>
    <property type="match status" value="8"/>
</dbReference>
<evidence type="ECO:0000256" key="1">
    <source>
        <dbReference type="ARBA" id="ARBA00004123"/>
    </source>
</evidence>
<name>A0AAE0SW90_9BIVA</name>
<dbReference type="Pfam" id="PF12874">
    <property type="entry name" value="zf-met"/>
    <property type="match status" value="1"/>
</dbReference>
<feature type="domain" description="C2H2-type" evidence="12">
    <location>
        <begin position="165"/>
        <end position="192"/>
    </location>
</feature>
<evidence type="ECO:0000256" key="7">
    <source>
        <dbReference type="ARBA" id="ARBA00023125"/>
    </source>
</evidence>
<feature type="domain" description="C2H2-type" evidence="12">
    <location>
        <begin position="220"/>
        <end position="247"/>
    </location>
</feature>
<dbReference type="GO" id="GO:0000981">
    <property type="term" value="F:DNA-binding transcription factor activity, RNA polymerase II-specific"/>
    <property type="evidence" value="ECO:0007669"/>
    <property type="project" value="TreeGrafter"/>
</dbReference>
<dbReference type="GO" id="GO:0045944">
    <property type="term" value="P:positive regulation of transcription by RNA polymerase II"/>
    <property type="evidence" value="ECO:0007669"/>
    <property type="project" value="UniProtKB-ARBA"/>
</dbReference>
<organism evidence="13 14">
    <name type="scientific">Potamilus streckersoni</name>
    <dbReference type="NCBI Taxonomy" id="2493646"/>
    <lineage>
        <taxon>Eukaryota</taxon>
        <taxon>Metazoa</taxon>
        <taxon>Spiralia</taxon>
        <taxon>Lophotrochozoa</taxon>
        <taxon>Mollusca</taxon>
        <taxon>Bivalvia</taxon>
        <taxon>Autobranchia</taxon>
        <taxon>Heteroconchia</taxon>
        <taxon>Palaeoheterodonta</taxon>
        <taxon>Unionida</taxon>
        <taxon>Unionoidea</taxon>
        <taxon>Unionidae</taxon>
        <taxon>Ambleminae</taxon>
        <taxon>Lampsilini</taxon>
        <taxon>Potamilus</taxon>
    </lineage>
</organism>
<feature type="compositionally biased region" description="Acidic residues" evidence="11">
    <location>
        <begin position="56"/>
        <end position="82"/>
    </location>
</feature>
<evidence type="ECO:0000256" key="9">
    <source>
        <dbReference type="ARBA" id="ARBA00023242"/>
    </source>
</evidence>
<dbReference type="FunFam" id="3.30.160.60:FF:000325">
    <property type="entry name" value="ZFP90 zinc finger protein"/>
    <property type="match status" value="1"/>
</dbReference>
<accession>A0AAE0SW90</accession>
<keyword evidence="3" id="KW-0677">Repeat</keyword>
<dbReference type="EMBL" id="JAEAOA010001449">
    <property type="protein sequence ID" value="KAK3599066.1"/>
    <property type="molecule type" value="Genomic_DNA"/>
</dbReference>
<dbReference type="Proteomes" id="UP001195483">
    <property type="component" value="Unassembled WGS sequence"/>
</dbReference>
<evidence type="ECO:0000256" key="11">
    <source>
        <dbReference type="SAM" id="MobiDB-lite"/>
    </source>
</evidence>
<dbReference type="PROSITE" id="PS50157">
    <property type="entry name" value="ZINC_FINGER_C2H2_2"/>
    <property type="match status" value="8"/>
</dbReference>
<dbReference type="InterPro" id="IPR050329">
    <property type="entry name" value="GLI_C2H2-zinc-finger"/>
</dbReference>
<feature type="domain" description="C2H2-type" evidence="12">
    <location>
        <begin position="192"/>
        <end position="219"/>
    </location>
</feature>
<keyword evidence="6" id="KW-0805">Transcription regulation</keyword>
<evidence type="ECO:0000256" key="10">
    <source>
        <dbReference type="PROSITE-ProRule" id="PRU00042"/>
    </source>
</evidence>
<sequence length="874" mass="99145">MDPSYFSTSLCVDNMDHEQHEKLVPSESTGSLCIARFQPLNPGSKTPTYIHNKNSDDDDDDLDESESNEDEMEKDESDDEISDSSSYKNLSSNTDVSSTNSNSRSFHLERIAADNNIIEDKYGPNQGFKSKKTAKQQHCSEIHGKEFNKNNAFKLHFQVSNEQPYVCYICNRSFTQREHLEFHIDNHTKIKLYCEICGQKFKKAQQLSKHLHIHSGEKTYKCQWCSQGFIESSGLYSHLRSHYIIRPFSCAACKKTFARRQNLKGHLIKAHNLSDEIVTSMLPQKRKAYEHFKKTSRKMSSDKIHNIFMPKHLDSQTSSTKDKATDPCIDAFGHCGKSNSRHMVVNSAADSLQAYNAGQTGPPSVEINTLLFDEINDLQGENNGDHKTITISKCHTPINGGTESQTGSSSEHYESRICQNNTNSDGFSKAQTNSSENQRKFQVECADDNVQNSDFSKNSDPYVEELINAKNCSIGKDTDNNYYSNIAEFDLESGISLPEQPPYPCSYCEQQFSRRSNLKAHIKIHLGVKPFPCPTCKKNFNRKSNLKVHMAKVHNYDKNAIMECLKTYYIYSKNNTLGDTSQNNATELNGMDTMDAAMPVLIKDLADNEGQEKHLAADNQGQSCHNTSRSFLADKSTDNLNDNNHLLFSAVPGCNFSVPSFEPYSDINQTNENMYLHNSDHYLPLYPTEDNATYNINSTSDTFKENIFLSANNDANMPPYDAQNMFQNELSSELNMSLIKDEQMDKEFGLNFHSQMPSEVRENQSEITSDLKDSFTDDSVSKTYECKICGHKFSRRGNLMGHYKVHSGIRQFVCPLCQKSFTRKSNLRVHLVKIHNMTEEVSAHLSELGKQQETGADMQENDVLSANSFYSYFD</sequence>
<keyword evidence="7" id="KW-0238">DNA-binding</keyword>
<dbReference type="PANTHER" id="PTHR19818:SF139">
    <property type="entry name" value="PAIR-RULE PROTEIN ODD-PAIRED"/>
    <property type="match status" value="1"/>
</dbReference>
<feature type="domain" description="C2H2-type" evidence="12">
    <location>
        <begin position="531"/>
        <end position="559"/>
    </location>
</feature>
<evidence type="ECO:0000256" key="4">
    <source>
        <dbReference type="ARBA" id="ARBA00022771"/>
    </source>
</evidence>
<evidence type="ECO:0000256" key="2">
    <source>
        <dbReference type="ARBA" id="ARBA00022723"/>
    </source>
</evidence>
<reference evidence="13" key="3">
    <citation type="submission" date="2023-05" db="EMBL/GenBank/DDBJ databases">
        <authorList>
            <person name="Smith C.H."/>
        </authorList>
    </citation>
    <scope>NUCLEOTIDE SEQUENCE</scope>
    <source>
        <strain evidence="13">CHS0354</strain>
        <tissue evidence="13">Mantle</tissue>
    </source>
</reference>
<dbReference type="GO" id="GO:0005634">
    <property type="term" value="C:nucleus"/>
    <property type="evidence" value="ECO:0007669"/>
    <property type="project" value="UniProtKB-SubCell"/>
</dbReference>
<keyword evidence="2" id="KW-0479">Metal-binding</keyword>
<feature type="region of interest" description="Disordered" evidence="11">
    <location>
        <begin position="395"/>
        <end position="432"/>
    </location>
</feature>
<dbReference type="GO" id="GO:0008270">
    <property type="term" value="F:zinc ion binding"/>
    <property type="evidence" value="ECO:0007669"/>
    <property type="project" value="UniProtKB-KW"/>
</dbReference>
<dbReference type="FunFam" id="3.30.160.60:FF:000100">
    <property type="entry name" value="Zinc finger 45-like"/>
    <property type="match status" value="1"/>
</dbReference>
<keyword evidence="5" id="KW-0862">Zinc</keyword>
<evidence type="ECO:0000256" key="3">
    <source>
        <dbReference type="ARBA" id="ARBA00022737"/>
    </source>
</evidence>
<dbReference type="PANTHER" id="PTHR19818">
    <property type="entry name" value="ZINC FINGER PROTEIN ZIC AND GLI"/>
    <property type="match status" value="1"/>
</dbReference>
<feature type="compositionally biased region" description="Polar residues" evidence="11">
    <location>
        <begin position="41"/>
        <end position="52"/>
    </location>
</feature>
<feature type="domain" description="C2H2-type" evidence="12">
    <location>
        <begin position="503"/>
        <end position="530"/>
    </location>
</feature>
<dbReference type="AlphaFoldDB" id="A0AAE0SW90"/>
<comment type="caution">
    <text evidence="13">The sequence shown here is derived from an EMBL/GenBank/DDBJ whole genome shotgun (WGS) entry which is preliminary data.</text>
</comment>
<dbReference type="PROSITE" id="PS00028">
    <property type="entry name" value="ZINC_FINGER_C2H2_1"/>
    <property type="match status" value="8"/>
</dbReference>
<dbReference type="SUPFAM" id="SSF57667">
    <property type="entry name" value="beta-beta-alpha zinc fingers"/>
    <property type="match status" value="4"/>
</dbReference>